<organism evidence="1">
    <name type="scientific">Davidia involucrata</name>
    <name type="common">Dove tree</name>
    <dbReference type="NCBI Taxonomy" id="16924"/>
    <lineage>
        <taxon>Eukaryota</taxon>
        <taxon>Viridiplantae</taxon>
        <taxon>Streptophyta</taxon>
        <taxon>Embryophyta</taxon>
        <taxon>Tracheophyta</taxon>
        <taxon>Spermatophyta</taxon>
        <taxon>Magnoliopsida</taxon>
        <taxon>eudicotyledons</taxon>
        <taxon>Gunneridae</taxon>
        <taxon>Pentapetalae</taxon>
        <taxon>asterids</taxon>
        <taxon>Cornales</taxon>
        <taxon>Nyssaceae</taxon>
        <taxon>Davidia</taxon>
    </lineage>
</organism>
<dbReference type="EMBL" id="GHES01030106">
    <property type="protein sequence ID" value="MPA60665.1"/>
    <property type="molecule type" value="Transcribed_RNA"/>
</dbReference>
<dbReference type="PANTHER" id="PTHR35097:SF1">
    <property type="entry name" value="GDSL ESTERASE_LIPASE"/>
    <property type="match status" value="1"/>
</dbReference>
<sequence length="420" mass="46386">MEPVVDKLKGFAKSFEDFANGVFHWRHKSNRRNPIEILKRLQREAFSDLMKLRDRQDKVERMLSFYKSSKGSPFQEASTHVRGEIDILEALLMMDNVDQQNYGTIRRAGIRTGIQSRFTFESTIWQNDNLVVEFVASEKGQGDVLGSPLSLAKVFYEANISDWCSAVAIPVGAHCRDVGVATSSSYQRRGLTNYSSFGPPLLNQPNGSAIGLMVRKSNVVASLAHFVSGLGGMQPGSVGIMRCFSTFGQVVCQLSRSTKLSLLGVHQFPKLSSQQVSLGALSLPIGIFKCHKAPEASMEASAPPIGSQMEDNVVAGSIALMMESELDESTRIGGWLEMKNSDPKYLQWAATMSDTPEDDFGWGLSLGGSIQGPTSWDHFQVETFLKFNLGKRFTLQPALLYVMDGTTQFPALMLRSTWSL</sequence>
<evidence type="ECO:0000313" key="1">
    <source>
        <dbReference type="EMBL" id="MPA60665.1"/>
    </source>
</evidence>
<dbReference type="AlphaFoldDB" id="A0A5B7AX70"/>
<proteinExistence type="predicted"/>
<protein>
    <submittedName>
        <fullName evidence="1">Uncharacterized protein</fullName>
    </submittedName>
</protein>
<name>A0A5B7AX70_DAVIN</name>
<gene>
    <name evidence="1" type="ORF">Din_030106</name>
</gene>
<reference evidence="1" key="1">
    <citation type="submission" date="2019-08" db="EMBL/GenBank/DDBJ databases">
        <title>Reference gene set and small RNA set construction with multiple tissues from Davidia involucrata Baill.</title>
        <authorList>
            <person name="Yang H."/>
            <person name="Zhou C."/>
            <person name="Li G."/>
            <person name="Wang J."/>
            <person name="Gao P."/>
            <person name="Wang M."/>
            <person name="Wang R."/>
            <person name="Zhao Y."/>
        </authorList>
    </citation>
    <scope>NUCLEOTIDE SEQUENCE</scope>
    <source>
        <tissue evidence="1">Mixed with DoveR01_LX</tissue>
    </source>
</reference>
<dbReference type="PANTHER" id="PTHR35097">
    <property type="entry name" value="GDSL ESTERASE/LIPASE"/>
    <property type="match status" value="1"/>
</dbReference>
<accession>A0A5B7AX70</accession>